<feature type="non-terminal residue" evidence="1">
    <location>
        <position position="1"/>
    </location>
</feature>
<dbReference type="InterPro" id="IPR043502">
    <property type="entry name" value="DNA/RNA_pol_sf"/>
</dbReference>
<organism evidence="1 2">
    <name type="scientific">Perkinsus olseni</name>
    <name type="common">Perkinsus atlanticus</name>
    <dbReference type="NCBI Taxonomy" id="32597"/>
    <lineage>
        <taxon>Eukaryota</taxon>
        <taxon>Sar</taxon>
        <taxon>Alveolata</taxon>
        <taxon>Perkinsozoa</taxon>
        <taxon>Perkinsea</taxon>
        <taxon>Perkinsida</taxon>
        <taxon>Perkinsidae</taxon>
        <taxon>Perkinsus</taxon>
    </lineage>
</organism>
<dbReference type="InterPro" id="IPR051320">
    <property type="entry name" value="Viral_Replic_Matur_Polypro"/>
</dbReference>
<dbReference type="Gene3D" id="3.30.70.270">
    <property type="match status" value="1"/>
</dbReference>
<sequence>LNLSALYFPFALKLQLDHLYPIKGFWRRMFSVYLDDVVGHGKTKNQAEGRCRILLSALRAIDKPVSDKEPTVVCQSLDCLGLTLSDKGWSLSEANVKKLQSALATKPKSNKQLRSLVGVYNYGVTAFSFSEANEFSSLMAPLHDAVNVSPFKWTDECEKAQQRLLSHL</sequence>
<accession>A0A7J6Q972</accession>
<dbReference type="InterPro" id="IPR043128">
    <property type="entry name" value="Rev_trsase/Diguanyl_cyclase"/>
</dbReference>
<gene>
    <name evidence="1" type="ORF">FOZ62_020079</name>
</gene>
<reference evidence="1 2" key="1">
    <citation type="submission" date="2020-04" db="EMBL/GenBank/DDBJ databases">
        <title>Perkinsus olseni comparative genomics.</title>
        <authorList>
            <person name="Bogema D.R."/>
        </authorList>
    </citation>
    <scope>NUCLEOTIDE SEQUENCE [LARGE SCALE GENOMIC DNA]</scope>
    <source>
        <strain evidence="1">ATCC PRA-205</strain>
    </source>
</reference>
<evidence type="ECO:0000313" key="2">
    <source>
        <dbReference type="Proteomes" id="UP000574390"/>
    </source>
</evidence>
<proteinExistence type="predicted"/>
<dbReference type="Proteomes" id="UP000574390">
    <property type="component" value="Unassembled WGS sequence"/>
</dbReference>
<evidence type="ECO:0000313" key="1">
    <source>
        <dbReference type="EMBL" id="KAF4705079.1"/>
    </source>
</evidence>
<dbReference type="AlphaFoldDB" id="A0A7J6Q972"/>
<comment type="caution">
    <text evidence="1">The sequence shown here is derived from an EMBL/GenBank/DDBJ whole genome shotgun (WGS) entry which is preliminary data.</text>
</comment>
<feature type="non-terminal residue" evidence="1">
    <location>
        <position position="168"/>
    </location>
</feature>
<dbReference type="EMBL" id="JABANM010031140">
    <property type="protein sequence ID" value="KAF4705079.1"/>
    <property type="molecule type" value="Genomic_DNA"/>
</dbReference>
<dbReference type="PANTHER" id="PTHR33064">
    <property type="entry name" value="POL PROTEIN"/>
    <property type="match status" value="1"/>
</dbReference>
<dbReference type="SUPFAM" id="SSF56672">
    <property type="entry name" value="DNA/RNA polymerases"/>
    <property type="match status" value="1"/>
</dbReference>
<protein>
    <submittedName>
        <fullName evidence="1">Uncharacterized protein</fullName>
    </submittedName>
</protein>
<name>A0A7J6Q972_PEROL</name>
<dbReference type="PANTHER" id="PTHR33064:SF37">
    <property type="entry name" value="RIBONUCLEASE H"/>
    <property type="match status" value="1"/>
</dbReference>